<dbReference type="EMBL" id="BAAACF010000003">
    <property type="protein sequence ID" value="GAA0728414.1"/>
    <property type="molecule type" value="Genomic_DNA"/>
</dbReference>
<comment type="caution">
    <text evidence="5">The sequence shown here is derived from an EMBL/GenBank/DDBJ whole genome shotgun (WGS) entry which is preliminary data.</text>
</comment>
<evidence type="ECO:0000256" key="3">
    <source>
        <dbReference type="ARBA" id="ARBA00023163"/>
    </source>
</evidence>
<protein>
    <submittedName>
        <fullName evidence="5">LacI family DNA-binding transcriptional regulator</fullName>
    </submittedName>
</protein>
<accession>A0ABN1J4C8</accession>
<keyword evidence="2 5" id="KW-0238">DNA-binding</keyword>
<evidence type="ECO:0000259" key="4">
    <source>
        <dbReference type="PROSITE" id="PS50932"/>
    </source>
</evidence>
<name>A0ABN1J4C8_9CLOT</name>
<dbReference type="PANTHER" id="PTHR30146">
    <property type="entry name" value="LACI-RELATED TRANSCRIPTIONAL REPRESSOR"/>
    <property type="match status" value="1"/>
</dbReference>
<evidence type="ECO:0000313" key="6">
    <source>
        <dbReference type="Proteomes" id="UP001500339"/>
    </source>
</evidence>
<dbReference type="PROSITE" id="PS00356">
    <property type="entry name" value="HTH_LACI_1"/>
    <property type="match status" value="1"/>
</dbReference>
<organism evidence="5 6">
    <name type="scientific">Clostridium malenominatum</name>
    <dbReference type="NCBI Taxonomy" id="1539"/>
    <lineage>
        <taxon>Bacteria</taxon>
        <taxon>Bacillati</taxon>
        <taxon>Bacillota</taxon>
        <taxon>Clostridia</taxon>
        <taxon>Eubacteriales</taxon>
        <taxon>Clostridiaceae</taxon>
        <taxon>Clostridium</taxon>
    </lineage>
</organism>
<dbReference type="CDD" id="cd06267">
    <property type="entry name" value="PBP1_LacI_sugar_binding-like"/>
    <property type="match status" value="1"/>
</dbReference>
<dbReference type="CDD" id="cd01392">
    <property type="entry name" value="HTH_LacI"/>
    <property type="match status" value="1"/>
</dbReference>
<dbReference type="InterPro" id="IPR028082">
    <property type="entry name" value="Peripla_BP_I"/>
</dbReference>
<dbReference type="Pfam" id="PF00356">
    <property type="entry name" value="LacI"/>
    <property type="match status" value="1"/>
</dbReference>
<evidence type="ECO:0000313" key="5">
    <source>
        <dbReference type="EMBL" id="GAA0728414.1"/>
    </source>
</evidence>
<dbReference type="Gene3D" id="3.40.50.2300">
    <property type="match status" value="2"/>
</dbReference>
<evidence type="ECO:0000256" key="2">
    <source>
        <dbReference type="ARBA" id="ARBA00023125"/>
    </source>
</evidence>
<dbReference type="InterPro" id="IPR001761">
    <property type="entry name" value="Peripla_BP/Lac1_sug-bd_dom"/>
</dbReference>
<dbReference type="RefSeq" id="WP_343770502.1">
    <property type="nucleotide sequence ID" value="NZ_BAAACF010000003.1"/>
</dbReference>
<dbReference type="PROSITE" id="PS50932">
    <property type="entry name" value="HTH_LACI_2"/>
    <property type="match status" value="1"/>
</dbReference>
<dbReference type="SMART" id="SM00354">
    <property type="entry name" value="HTH_LACI"/>
    <property type="match status" value="1"/>
</dbReference>
<keyword evidence="3" id="KW-0804">Transcription</keyword>
<evidence type="ECO:0000256" key="1">
    <source>
        <dbReference type="ARBA" id="ARBA00023015"/>
    </source>
</evidence>
<sequence>MGITIKDIAKEANVSIATVSRVINNKEDGVGIETREKILNIMRKHNYIPSSIARGLVTKKTNIIGLVLPDINNPFFPGIVRGVEDAANQYGYNIILCNTDDNEEKEKTYIQILKEKCVDGVIYTSTLENKGENINLFYKYKIPFVSMDRNIKVDNIPFVATDGKKGMLKMVEYLLQNGHTEIAYISGKKGVACNYGRLNGYIEALKNYGIPIKEEFIKHGDYKVTGGIKCMGELLECSNKFTAVVCENDLMAIGALEVLNSKKIEVPREISVTGYDNIFLTKVTFPKLTTISQPTYEMGVKAVELLMKLIDEEELKEKEVILDTDLIIRDSVSKRGEFIGNFSYR</sequence>
<proteinExistence type="predicted"/>
<reference evidence="5 6" key="1">
    <citation type="journal article" date="2019" name="Int. J. Syst. Evol. Microbiol.">
        <title>The Global Catalogue of Microorganisms (GCM) 10K type strain sequencing project: providing services to taxonomists for standard genome sequencing and annotation.</title>
        <authorList>
            <consortium name="The Broad Institute Genomics Platform"/>
            <consortium name="The Broad Institute Genome Sequencing Center for Infectious Disease"/>
            <person name="Wu L."/>
            <person name="Ma J."/>
        </authorList>
    </citation>
    <scope>NUCLEOTIDE SEQUENCE [LARGE SCALE GENOMIC DNA]</scope>
    <source>
        <strain evidence="5 6">JCM 1405</strain>
    </source>
</reference>
<keyword evidence="1" id="KW-0805">Transcription regulation</keyword>
<dbReference type="PRINTS" id="PR00036">
    <property type="entry name" value="HTHLACI"/>
</dbReference>
<keyword evidence="6" id="KW-1185">Reference proteome</keyword>
<gene>
    <name evidence="5" type="ORF">GCM10008905_27260</name>
</gene>
<dbReference type="InterPro" id="IPR000843">
    <property type="entry name" value="HTH_LacI"/>
</dbReference>
<dbReference type="Pfam" id="PF00532">
    <property type="entry name" value="Peripla_BP_1"/>
    <property type="match status" value="1"/>
</dbReference>
<dbReference type="GO" id="GO:0003677">
    <property type="term" value="F:DNA binding"/>
    <property type="evidence" value="ECO:0007669"/>
    <property type="project" value="UniProtKB-KW"/>
</dbReference>
<dbReference type="InterPro" id="IPR010982">
    <property type="entry name" value="Lambda_DNA-bd_dom_sf"/>
</dbReference>
<dbReference type="Gene3D" id="1.10.260.40">
    <property type="entry name" value="lambda repressor-like DNA-binding domains"/>
    <property type="match status" value="1"/>
</dbReference>
<dbReference type="SUPFAM" id="SSF53822">
    <property type="entry name" value="Periplasmic binding protein-like I"/>
    <property type="match status" value="1"/>
</dbReference>
<feature type="domain" description="HTH lacI-type" evidence="4">
    <location>
        <begin position="3"/>
        <end position="58"/>
    </location>
</feature>
<dbReference type="SUPFAM" id="SSF47413">
    <property type="entry name" value="lambda repressor-like DNA-binding domains"/>
    <property type="match status" value="1"/>
</dbReference>
<dbReference type="Proteomes" id="UP001500339">
    <property type="component" value="Unassembled WGS sequence"/>
</dbReference>
<dbReference type="PANTHER" id="PTHR30146:SF109">
    <property type="entry name" value="HTH-TYPE TRANSCRIPTIONAL REGULATOR GALS"/>
    <property type="match status" value="1"/>
</dbReference>